<proteinExistence type="predicted"/>
<evidence type="ECO:0000256" key="1">
    <source>
        <dbReference type="SAM" id="MobiDB-lite"/>
    </source>
</evidence>
<protein>
    <submittedName>
        <fullName evidence="2">Uncharacterized protein</fullName>
    </submittedName>
</protein>
<dbReference type="Proteomes" id="UP001271007">
    <property type="component" value="Unassembled WGS sequence"/>
</dbReference>
<name>A0AAJ0LVI8_9PEZI</name>
<accession>A0AAJ0LVI8</accession>
<sequence length="272" mass="29950">MAEAPQEVVIMRCGSHGHADHGQKSFEDVQHVSCPFDRVSSTADLLEQLDQRINGGDRQYALRVHATAESDRDDPCGAQVDFEALKQANYWWRDPQNRSFIYYHVLHKMPAATTTTPTTTFVLSKKGRKGRAATASVDVRVVRFSPRNMRVDAYGGTTGGDDSSSIAAPKTSQPKNLKLATTDIRMFFGGTQKSNKIVEDDMVTDPADGTEVSEGSDTMSDSGSTSFVETVPSPPRDDMPSSCLSLQLRSCRRPQQQQLSEVRKAVWVTSCI</sequence>
<gene>
    <name evidence="2" type="ORF">LTR09_002534</name>
</gene>
<feature type="compositionally biased region" description="Low complexity" evidence="1">
    <location>
        <begin position="213"/>
        <end position="226"/>
    </location>
</feature>
<organism evidence="2 3">
    <name type="scientific">Extremus antarcticus</name>
    <dbReference type="NCBI Taxonomy" id="702011"/>
    <lineage>
        <taxon>Eukaryota</taxon>
        <taxon>Fungi</taxon>
        <taxon>Dikarya</taxon>
        <taxon>Ascomycota</taxon>
        <taxon>Pezizomycotina</taxon>
        <taxon>Dothideomycetes</taxon>
        <taxon>Dothideomycetidae</taxon>
        <taxon>Mycosphaerellales</taxon>
        <taxon>Extremaceae</taxon>
        <taxon>Extremus</taxon>
    </lineage>
</organism>
<keyword evidence="3" id="KW-1185">Reference proteome</keyword>
<dbReference type="EMBL" id="JAWDJX010000005">
    <property type="protein sequence ID" value="KAK3056741.1"/>
    <property type="molecule type" value="Genomic_DNA"/>
</dbReference>
<feature type="region of interest" description="Disordered" evidence="1">
    <location>
        <begin position="205"/>
        <end position="241"/>
    </location>
</feature>
<evidence type="ECO:0000313" key="2">
    <source>
        <dbReference type="EMBL" id="KAK3056741.1"/>
    </source>
</evidence>
<feature type="region of interest" description="Disordered" evidence="1">
    <location>
        <begin position="153"/>
        <end position="174"/>
    </location>
</feature>
<comment type="caution">
    <text evidence="2">The sequence shown here is derived from an EMBL/GenBank/DDBJ whole genome shotgun (WGS) entry which is preliminary data.</text>
</comment>
<reference evidence="2" key="1">
    <citation type="submission" date="2023-04" db="EMBL/GenBank/DDBJ databases">
        <title>Black Yeasts Isolated from many extreme environments.</title>
        <authorList>
            <person name="Coleine C."/>
            <person name="Stajich J.E."/>
            <person name="Selbmann L."/>
        </authorList>
    </citation>
    <scope>NUCLEOTIDE SEQUENCE</scope>
    <source>
        <strain evidence="2">CCFEE 5312</strain>
    </source>
</reference>
<evidence type="ECO:0000313" key="3">
    <source>
        <dbReference type="Proteomes" id="UP001271007"/>
    </source>
</evidence>
<dbReference type="AlphaFoldDB" id="A0AAJ0LVI8"/>